<evidence type="ECO:0000256" key="2">
    <source>
        <dbReference type="SAM" id="MobiDB-lite"/>
    </source>
</evidence>
<evidence type="ECO:0000313" key="5">
    <source>
        <dbReference type="Proteomes" id="UP000001876"/>
    </source>
</evidence>
<feature type="region of interest" description="Disordered" evidence="2">
    <location>
        <begin position="68"/>
        <end position="93"/>
    </location>
</feature>
<dbReference type="RefSeq" id="XP_003057892.1">
    <property type="nucleotide sequence ID" value="XM_003057846.1"/>
</dbReference>
<dbReference type="OrthoDB" id="1106148at2759"/>
<dbReference type="SUPFAM" id="SSF47072">
    <property type="entry name" value="Cysteine alpha-hairpin motif"/>
    <property type="match status" value="1"/>
</dbReference>
<dbReference type="STRING" id="564608.C1MR92"/>
<dbReference type="OMA" id="YNTIRIE"/>
<dbReference type="GO" id="GO:0007005">
    <property type="term" value="P:mitochondrion organization"/>
    <property type="evidence" value="ECO:0007669"/>
    <property type="project" value="InterPro"/>
</dbReference>
<feature type="domain" description="CHCH" evidence="3">
    <location>
        <begin position="99"/>
        <end position="132"/>
    </location>
</feature>
<dbReference type="Proteomes" id="UP000001876">
    <property type="component" value="Unassembled WGS sequence"/>
</dbReference>
<dbReference type="PANTHER" id="PTHR13523">
    <property type="entry name" value="COILED-COIL-HELIX-COILED-COIL-HELIX DOMAIN CONTAINING 2/NUR77"/>
    <property type="match status" value="1"/>
</dbReference>
<dbReference type="InterPro" id="IPR010625">
    <property type="entry name" value="CHCH"/>
</dbReference>
<accession>C1MR92</accession>
<keyword evidence="1" id="KW-1015">Disulfide bond</keyword>
<dbReference type="GO" id="GO:0005739">
    <property type="term" value="C:mitochondrion"/>
    <property type="evidence" value="ECO:0007669"/>
    <property type="project" value="TreeGrafter"/>
</dbReference>
<reference evidence="4 5" key="1">
    <citation type="journal article" date="2009" name="Science">
        <title>Green evolution and dynamic adaptations revealed by genomes of the marine picoeukaryotes Micromonas.</title>
        <authorList>
            <person name="Worden A.Z."/>
            <person name="Lee J.H."/>
            <person name="Mock T."/>
            <person name="Rouze P."/>
            <person name="Simmons M.P."/>
            <person name="Aerts A.L."/>
            <person name="Allen A.E."/>
            <person name="Cuvelier M.L."/>
            <person name="Derelle E."/>
            <person name="Everett M.V."/>
            <person name="Foulon E."/>
            <person name="Grimwood J."/>
            <person name="Gundlach H."/>
            <person name="Henrissat B."/>
            <person name="Napoli C."/>
            <person name="McDonald S.M."/>
            <person name="Parker M.S."/>
            <person name="Rombauts S."/>
            <person name="Salamov A."/>
            <person name="Von Dassow P."/>
            <person name="Badger J.H."/>
            <person name="Coutinho P.M."/>
            <person name="Demir E."/>
            <person name="Dubchak I."/>
            <person name="Gentemann C."/>
            <person name="Eikrem W."/>
            <person name="Gready J.E."/>
            <person name="John U."/>
            <person name="Lanier W."/>
            <person name="Lindquist E.A."/>
            <person name="Lucas S."/>
            <person name="Mayer K.F."/>
            <person name="Moreau H."/>
            <person name="Not F."/>
            <person name="Otillar R."/>
            <person name="Panaud O."/>
            <person name="Pangilinan J."/>
            <person name="Paulsen I."/>
            <person name="Piegu B."/>
            <person name="Poliakov A."/>
            <person name="Robbens S."/>
            <person name="Schmutz J."/>
            <person name="Toulza E."/>
            <person name="Wyss T."/>
            <person name="Zelensky A."/>
            <person name="Zhou K."/>
            <person name="Armbrust E.V."/>
            <person name="Bhattacharya D."/>
            <person name="Goodenough U.W."/>
            <person name="Van de Peer Y."/>
            <person name="Grigoriev I.V."/>
        </authorList>
    </citation>
    <scope>NUCLEOTIDE SEQUENCE [LARGE SCALE GENOMIC DNA]</scope>
    <source>
        <strain evidence="4 5">CCMP1545</strain>
    </source>
</reference>
<dbReference type="InterPro" id="IPR055304">
    <property type="entry name" value="CHCHD2/10-like"/>
</dbReference>
<protein>
    <submittedName>
        <fullName evidence="4">Predicted protein</fullName>
    </submittedName>
</protein>
<name>C1MR92_MICPC</name>
<keyword evidence="5" id="KW-1185">Reference proteome</keyword>
<dbReference type="EMBL" id="GG663738">
    <property type="protein sequence ID" value="EEH57843.1"/>
    <property type="molecule type" value="Genomic_DNA"/>
</dbReference>
<dbReference type="PANTHER" id="PTHR13523:SF2">
    <property type="entry name" value="COILED-COIL-HELIX-COILED-COIL-HELIX DOMAIN CONTAINING 2, ISOFORM A-RELATED"/>
    <property type="match status" value="1"/>
</dbReference>
<sequence length="136" mass="13647">MGRRRGGGGGFGGGRPRAPPPRPASSHGNAPPPAAQQRQSGGSMMGGLGSMVMQGMAWGTGSSIARHAVGGVLGSGGGGAPAEEAARPMQDAAPARNPCATQMKAFSACLEQNVDDINKCQVYVDMLQACKRGDLA</sequence>
<evidence type="ECO:0000259" key="3">
    <source>
        <dbReference type="Pfam" id="PF06747"/>
    </source>
</evidence>
<dbReference type="Pfam" id="PF06747">
    <property type="entry name" value="CHCH"/>
    <property type="match status" value="1"/>
</dbReference>
<feature type="compositionally biased region" description="Gly residues" evidence="2">
    <location>
        <begin position="71"/>
        <end position="80"/>
    </location>
</feature>
<dbReference type="KEGG" id="mpp:MICPUCDRAFT_57572"/>
<evidence type="ECO:0000313" key="4">
    <source>
        <dbReference type="EMBL" id="EEH57843.1"/>
    </source>
</evidence>
<dbReference type="InterPro" id="IPR009069">
    <property type="entry name" value="Cys_alpha_HP_mot_SF"/>
</dbReference>
<dbReference type="eggNOG" id="KOG4090">
    <property type="taxonomic scope" value="Eukaryota"/>
</dbReference>
<evidence type="ECO:0000256" key="1">
    <source>
        <dbReference type="ARBA" id="ARBA00023157"/>
    </source>
</evidence>
<organism evidence="5">
    <name type="scientific">Micromonas pusilla (strain CCMP1545)</name>
    <name type="common">Picoplanktonic green alga</name>
    <dbReference type="NCBI Taxonomy" id="564608"/>
    <lineage>
        <taxon>Eukaryota</taxon>
        <taxon>Viridiplantae</taxon>
        <taxon>Chlorophyta</taxon>
        <taxon>Mamiellophyceae</taxon>
        <taxon>Mamiellales</taxon>
        <taxon>Mamiellaceae</taxon>
        <taxon>Micromonas</taxon>
    </lineage>
</organism>
<proteinExistence type="predicted"/>
<feature type="region of interest" description="Disordered" evidence="2">
    <location>
        <begin position="1"/>
        <end position="50"/>
    </location>
</feature>
<dbReference type="GeneID" id="9683330"/>
<dbReference type="AlphaFoldDB" id="C1MR92"/>
<dbReference type="GO" id="GO:0005634">
    <property type="term" value="C:nucleus"/>
    <property type="evidence" value="ECO:0007669"/>
    <property type="project" value="TreeGrafter"/>
</dbReference>
<gene>
    <name evidence="4" type="ORF">MICPUCDRAFT_57572</name>
</gene>